<dbReference type="EMBL" id="PZQS01000006">
    <property type="protein sequence ID" value="PVD28123.1"/>
    <property type="molecule type" value="Genomic_DNA"/>
</dbReference>
<protein>
    <submittedName>
        <fullName evidence="1">Uncharacterized protein</fullName>
    </submittedName>
</protein>
<gene>
    <name evidence="1" type="ORF">C0Q70_10705</name>
</gene>
<evidence type="ECO:0000313" key="1">
    <source>
        <dbReference type="EMBL" id="PVD28123.1"/>
    </source>
</evidence>
<accession>A0A2T7P3Z6</accession>
<organism evidence="1 2">
    <name type="scientific">Pomacea canaliculata</name>
    <name type="common">Golden apple snail</name>
    <dbReference type="NCBI Taxonomy" id="400727"/>
    <lineage>
        <taxon>Eukaryota</taxon>
        <taxon>Metazoa</taxon>
        <taxon>Spiralia</taxon>
        <taxon>Lophotrochozoa</taxon>
        <taxon>Mollusca</taxon>
        <taxon>Gastropoda</taxon>
        <taxon>Caenogastropoda</taxon>
        <taxon>Architaenioglossa</taxon>
        <taxon>Ampullarioidea</taxon>
        <taxon>Ampullariidae</taxon>
        <taxon>Pomacea</taxon>
    </lineage>
</organism>
<dbReference type="Proteomes" id="UP000245119">
    <property type="component" value="Linkage Group LG6"/>
</dbReference>
<sequence length="80" mass="9237">MTVELEDGWNFAPAFQKSNYPEALARKPDSQQPRSGFNHENILFPLRLRSCVRRPKPRCYQRTAARLSFAGCNQSNLHNC</sequence>
<dbReference type="AlphaFoldDB" id="A0A2T7P3Z6"/>
<name>A0A2T7P3Z6_POMCA</name>
<comment type="caution">
    <text evidence="1">The sequence shown here is derived from an EMBL/GenBank/DDBJ whole genome shotgun (WGS) entry which is preliminary data.</text>
</comment>
<keyword evidence="2" id="KW-1185">Reference proteome</keyword>
<proteinExistence type="predicted"/>
<evidence type="ECO:0000313" key="2">
    <source>
        <dbReference type="Proteomes" id="UP000245119"/>
    </source>
</evidence>
<reference evidence="1 2" key="1">
    <citation type="submission" date="2018-04" db="EMBL/GenBank/DDBJ databases">
        <title>The genome of golden apple snail Pomacea canaliculata provides insight into stress tolerance and invasive adaptation.</title>
        <authorList>
            <person name="Liu C."/>
            <person name="Liu B."/>
            <person name="Ren Y."/>
            <person name="Zhang Y."/>
            <person name="Wang H."/>
            <person name="Li S."/>
            <person name="Jiang F."/>
            <person name="Yin L."/>
            <person name="Zhang G."/>
            <person name="Qian W."/>
            <person name="Fan W."/>
        </authorList>
    </citation>
    <scope>NUCLEOTIDE SEQUENCE [LARGE SCALE GENOMIC DNA]</scope>
    <source>
        <strain evidence="1">SZHN2017</strain>
        <tissue evidence="1">Muscle</tissue>
    </source>
</reference>